<organism evidence="2 3">
    <name type="scientific">Clostridium cochlearium</name>
    <dbReference type="NCBI Taxonomy" id="1494"/>
    <lineage>
        <taxon>Bacteria</taxon>
        <taxon>Bacillati</taxon>
        <taxon>Bacillota</taxon>
        <taxon>Clostridia</taxon>
        <taxon>Eubacteriales</taxon>
        <taxon>Clostridiaceae</taxon>
        <taxon>Clostridium</taxon>
    </lineage>
</organism>
<feature type="repeat" description="TPR" evidence="1">
    <location>
        <begin position="300"/>
        <end position="333"/>
    </location>
</feature>
<dbReference type="Proteomes" id="UP000250223">
    <property type="component" value="Unassembled WGS sequence"/>
</dbReference>
<evidence type="ECO:0000256" key="1">
    <source>
        <dbReference type="PROSITE-ProRule" id="PRU00339"/>
    </source>
</evidence>
<dbReference type="Gene3D" id="1.25.40.10">
    <property type="entry name" value="Tetratricopeptide repeat domain"/>
    <property type="match status" value="1"/>
</dbReference>
<proteinExistence type="predicted"/>
<dbReference type="InterPro" id="IPR019734">
    <property type="entry name" value="TPR_rpt"/>
</dbReference>
<protein>
    <submittedName>
        <fullName evidence="2">TPR repeat-containing protein</fullName>
    </submittedName>
</protein>
<dbReference type="AlphaFoldDB" id="A0A2X2Y9X5"/>
<dbReference type="PROSITE" id="PS50005">
    <property type="entry name" value="TPR"/>
    <property type="match status" value="2"/>
</dbReference>
<sequence length="379" mass="44008">MAIAISIFNEQQIKSKGDGCNLNNGKSFSEKLEKVLFLEVEENKLENIFKVTIKEKVYLPINADEIIKEVKNGNNMEKISISNFIEGMFFVMGADKEFKYNKYYIKMIKNIPESIKFIKGKIFKLIDEKKYEDAYITLKGLIQVDSSKENFEKLLLLVNGLRSLDKSYIDEELWAIDKTKELFEDYPLPYLYECIINKENGDYSKALFLLNNYLVRGGEETKEITDLRVALKSIVDYEKAKEILYDSPREALEILIPLLEEFEDDPLIYYYVSIAYRILENYEKAIYYLNKSINIDSAIPEVINELGINYAALGEYEKAIGYLRKVFEVTKAVEVCTNLVMCYLNIGKIKEAKEHLEIAKKIKPEDEIVMELEGILKNI</sequence>
<dbReference type="InterPro" id="IPR011990">
    <property type="entry name" value="TPR-like_helical_dom_sf"/>
</dbReference>
<name>A0A2X2Y9X5_CLOCO</name>
<keyword evidence="1" id="KW-0802">TPR repeat</keyword>
<feature type="repeat" description="TPR" evidence="1">
    <location>
        <begin position="266"/>
        <end position="299"/>
    </location>
</feature>
<dbReference type="SMART" id="SM00028">
    <property type="entry name" value="TPR"/>
    <property type="match status" value="3"/>
</dbReference>
<reference evidence="2 3" key="1">
    <citation type="submission" date="2018-06" db="EMBL/GenBank/DDBJ databases">
        <authorList>
            <consortium name="Pathogen Informatics"/>
            <person name="Doyle S."/>
        </authorList>
    </citation>
    <scope>NUCLEOTIDE SEQUENCE [LARGE SCALE GENOMIC DNA]</scope>
    <source>
        <strain evidence="2 3">NCTC13028</strain>
    </source>
</reference>
<evidence type="ECO:0000313" key="3">
    <source>
        <dbReference type="Proteomes" id="UP000250223"/>
    </source>
</evidence>
<gene>
    <name evidence="2" type="ORF">NCTC13028_01914</name>
</gene>
<dbReference type="EMBL" id="UAWC01000024">
    <property type="protein sequence ID" value="SQB35370.1"/>
    <property type="molecule type" value="Genomic_DNA"/>
</dbReference>
<accession>A0A2X2Y9X5</accession>
<dbReference type="Pfam" id="PF13181">
    <property type="entry name" value="TPR_8"/>
    <property type="match status" value="2"/>
</dbReference>
<dbReference type="SUPFAM" id="SSF48452">
    <property type="entry name" value="TPR-like"/>
    <property type="match status" value="1"/>
</dbReference>
<evidence type="ECO:0000313" key="2">
    <source>
        <dbReference type="EMBL" id="SQB35370.1"/>
    </source>
</evidence>